<sequence length="316" mass="34628">MFTPDPTDLVAEYLFETPTDTGVIRNTANPGNLDGMIQHDPDAHPLAPSADVPPGFVGSASLNYNVLRRLSDSGESPQMSFAQYVEVANFPDLANLTVETWVKVDYIKANPAFTDPPQGTYPDGEVGFGACPQPICKAFSWYLFLSTLQTDRNLILTIIPNNVTQGLPKEADETSGSGGVVSEDIVHGGQWTHMAATFGEVAPGRFIMQTYINGIQSHIEEVRDFNGNIRRIPNQTDNPIAPSPGRPLRLGQFRDIQGNLDYQYSGLLAGVRIYSRALTQEQIQADYRHDICSGTGPLGKEIFRLGLLSLWLLKST</sequence>
<dbReference type="EMBL" id="CP017599">
    <property type="protein sequence ID" value="AOW99606.1"/>
    <property type="molecule type" value="Genomic_DNA"/>
</dbReference>
<dbReference type="KEGG" id="mpro:BJP34_09185"/>
<organism evidence="1 2">
    <name type="scientific">Moorena producens PAL-8-15-08-1</name>
    <dbReference type="NCBI Taxonomy" id="1458985"/>
    <lineage>
        <taxon>Bacteria</taxon>
        <taxon>Bacillati</taxon>
        <taxon>Cyanobacteriota</taxon>
        <taxon>Cyanophyceae</taxon>
        <taxon>Coleofasciculales</taxon>
        <taxon>Coleofasciculaceae</taxon>
        <taxon>Moorena</taxon>
    </lineage>
</organism>
<protein>
    <recommendedName>
        <fullName evidence="3">LamG-like jellyroll fold domain-containing protein</fullName>
    </recommendedName>
</protein>
<evidence type="ECO:0008006" key="3">
    <source>
        <dbReference type="Google" id="ProtNLM"/>
    </source>
</evidence>
<dbReference type="OrthoDB" id="9865262at2"/>
<accession>A0A1D8TPS4</accession>
<dbReference type="InterPro" id="IPR013320">
    <property type="entry name" value="ConA-like_dom_sf"/>
</dbReference>
<name>A0A1D8TPS4_9CYAN</name>
<dbReference type="SUPFAM" id="SSF49899">
    <property type="entry name" value="Concanavalin A-like lectins/glucanases"/>
    <property type="match status" value="1"/>
</dbReference>
<evidence type="ECO:0000313" key="2">
    <source>
        <dbReference type="Proteomes" id="UP000177870"/>
    </source>
</evidence>
<dbReference type="AlphaFoldDB" id="A0A1D8TPS4"/>
<gene>
    <name evidence="1" type="ORF">BJP34_09185</name>
</gene>
<dbReference type="Pfam" id="PF13385">
    <property type="entry name" value="Laminin_G_3"/>
    <property type="match status" value="1"/>
</dbReference>
<dbReference type="Proteomes" id="UP000177870">
    <property type="component" value="Chromosome"/>
</dbReference>
<dbReference type="Gene3D" id="2.60.120.200">
    <property type="match status" value="1"/>
</dbReference>
<proteinExistence type="predicted"/>
<reference evidence="2" key="1">
    <citation type="submission" date="2016-10" db="EMBL/GenBank/DDBJ databases">
        <title>Comparative genomics uncovers the prolific and rare metabolic potential of the cyanobacterial genus Moorea.</title>
        <authorList>
            <person name="Leao T."/>
            <person name="Castelao G."/>
            <person name="Korobeynikov A."/>
            <person name="Monroe E.A."/>
            <person name="Podell S."/>
            <person name="Glukhov E."/>
            <person name="Allen E."/>
            <person name="Gerwick W.H."/>
            <person name="Gerwick L."/>
        </authorList>
    </citation>
    <scope>NUCLEOTIDE SEQUENCE [LARGE SCALE GENOMIC DNA]</scope>
    <source>
        <strain evidence="2">PAL-8-15-08-1</strain>
    </source>
</reference>
<dbReference type="RefSeq" id="WP_070392087.1">
    <property type="nucleotide sequence ID" value="NZ_CP017599.1"/>
</dbReference>
<evidence type="ECO:0000313" key="1">
    <source>
        <dbReference type="EMBL" id="AOW99606.1"/>
    </source>
</evidence>